<dbReference type="Gene3D" id="3.10.20.90">
    <property type="entry name" value="Phosphatidylinositol 3-kinase Catalytic Subunit, Chain A, domain 1"/>
    <property type="match status" value="1"/>
</dbReference>
<dbReference type="Proteomes" id="UP001229421">
    <property type="component" value="Unassembled WGS sequence"/>
</dbReference>
<dbReference type="InterPro" id="IPR050730">
    <property type="entry name" value="UBX_domain-protein"/>
</dbReference>
<proteinExistence type="predicted"/>
<dbReference type="Pfam" id="PF14555">
    <property type="entry name" value="UBA_4"/>
    <property type="match status" value="1"/>
</dbReference>
<dbReference type="InterPro" id="IPR006577">
    <property type="entry name" value="UAS"/>
</dbReference>
<dbReference type="SMART" id="SM00166">
    <property type="entry name" value="UBX"/>
    <property type="match status" value="1"/>
</dbReference>
<reference evidence="4" key="1">
    <citation type="journal article" date="2023" name="bioRxiv">
        <title>Improved chromosome-level genome assembly for marigold (Tagetes erecta).</title>
        <authorList>
            <person name="Jiang F."/>
            <person name="Yuan L."/>
            <person name="Wang S."/>
            <person name="Wang H."/>
            <person name="Xu D."/>
            <person name="Wang A."/>
            <person name="Fan W."/>
        </authorList>
    </citation>
    <scope>NUCLEOTIDE SEQUENCE</scope>
    <source>
        <strain evidence="4">WSJ</strain>
        <tissue evidence="4">Leaf</tissue>
    </source>
</reference>
<feature type="region of interest" description="Disordered" evidence="2">
    <location>
        <begin position="220"/>
        <end position="248"/>
    </location>
</feature>
<feature type="domain" description="UBX" evidence="3">
    <location>
        <begin position="287"/>
        <end position="365"/>
    </location>
</feature>
<evidence type="ECO:0000259" key="3">
    <source>
        <dbReference type="PROSITE" id="PS50033"/>
    </source>
</evidence>
<dbReference type="CDD" id="cd02958">
    <property type="entry name" value="UAS"/>
    <property type="match status" value="1"/>
</dbReference>
<dbReference type="AlphaFoldDB" id="A0AAD8K897"/>
<dbReference type="Pfam" id="PF00789">
    <property type="entry name" value="UBX"/>
    <property type="match status" value="1"/>
</dbReference>
<dbReference type="GO" id="GO:0043130">
    <property type="term" value="F:ubiquitin binding"/>
    <property type="evidence" value="ECO:0007669"/>
    <property type="project" value="TreeGrafter"/>
</dbReference>
<dbReference type="Gene3D" id="1.10.8.10">
    <property type="entry name" value="DNA helicase RuvA subunit, C-terminal domain"/>
    <property type="match status" value="1"/>
</dbReference>
<sequence length="367" mass="41841">MENSNSRISSMDKRTMISSFLEIAVDQTDVTAMRFLEAKGWNLEEAIKLFYSGHDQNIDEQNLDRSRFGGSLSIDEEFSCSWRTETNTRDNLASLYSPPFALLYHGSFEQAKEAAKGQDRWLLVNVQSKTEFNSHMLNRDTWGNELVAQTITASFIFWQVSDDTEEGRKISTFYKLDSVPTTLVIDPITGQKMRLWRGMIQPESLLEDVLQFMDSSPTDHLHSSLHKRSRESSHASSPKIQDEISEDDEKMKLAQALSMVTLKDIEEEVPKEEKRNYPPLPEEPKGDKSLLCRVGVRLPDGSRAQRNFLRSDPIQLLWSFCAAKCGDEKPFRLIHAIPGDVKDLDYDSLLTFDDSGVPNSMISVAWE</sequence>
<dbReference type="Gene3D" id="3.40.30.10">
    <property type="entry name" value="Glutaredoxin"/>
    <property type="match status" value="1"/>
</dbReference>
<evidence type="ECO:0000313" key="5">
    <source>
        <dbReference type="Proteomes" id="UP001229421"/>
    </source>
</evidence>
<dbReference type="PANTHER" id="PTHR23322">
    <property type="entry name" value="FAS-ASSOCIATED PROTEIN"/>
    <property type="match status" value="1"/>
</dbReference>
<dbReference type="CDD" id="cd14273">
    <property type="entry name" value="UBA_TAP-C_like"/>
    <property type="match status" value="1"/>
</dbReference>
<evidence type="ECO:0000256" key="1">
    <source>
        <dbReference type="ARBA" id="ARBA00022786"/>
    </source>
</evidence>
<dbReference type="PANTHER" id="PTHR23322:SF6">
    <property type="entry name" value="UBX DOMAIN-CONTAINING PROTEIN 7"/>
    <property type="match status" value="1"/>
</dbReference>
<keyword evidence="5" id="KW-1185">Reference proteome</keyword>
<dbReference type="InterPro" id="IPR029071">
    <property type="entry name" value="Ubiquitin-like_domsf"/>
</dbReference>
<dbReference type="EMBL" id="JAUHHV010000008">
    <property type="protein sequence ID" value="KAK1416321.1"/>
    <property type="molecule type" value="Genomic_DNA"/>
</dbReference>
<name>A0AAD8K897_TARER</name>
<dbReference type="InterPro" id="IPR001012">
    <property type="entry name" value="UBX_dom"/>
</dbReference>
<dbReference type="PROSITE" id="PS50033">
    <property type="entry name" value="UBX"/>
    <property type="match status" value="1"/>
</dbReference>
<comment type="caution">
    <text evidence="4">The sequence shown here is derived from an EMBL/GenBank/DDBJ whole genome shotgun (WGS) entry which is preliminary data.</text>
</comment>
<dbReference type="SUPFAM" id="SSF54236">
    <property type="entry name" value="Ubiquitin-like"/>
    <property type="match status" value="1"/>
</dbReference>
<dbReference type="GO" id="GO:0043161">
    <property type="term" value="P:proteasome-mediated ubiquitin-dependent protein catabolic process"/>
    <property type="evidence" value="ECO:0007669"/>
    <property type="project" value="TreeGrafter"/>
</dbReference>
<dbReference type="CDD" id="cd01767">
    <property type="entry name" value="UBX"/>
    <property type="match status" value="1"/>
</dbReference>
<organism evidence="4 5">
    <name type="scientific">Tagetes erecta</name>
    <name type="common">African marigold</name>
    <dbReference type="NCBI Taxonomy" id="13708"/>
    <lineage>
        <taxon>Eukaryota</taxon>
        <taxon>Viridiplantae</taxon>
        <taxon>Streptophyta</taxon>
        <taxon>Embryophyta</taxon>
        <taxon>Tracheophyta</taxon>
        <taxon>Spermatophyta</taxon>
        <taxon>Magnoliopsida</taxon>
        <taxon>eudicotyledons</taxon>
        <taxon>Gunneridae</taxon>
        <taxon>Pentapetalae</taxon>
        <taxon>asterids</taxon>
        <taxon>campanulids</taxon>
        <taxon>Asterales</taxon>
        <taxon>Asteraceae</taxon>
        <taxon>Asteroideae</taxon>
        <taxon>Heliantheae alliance</taxon>
        <taxon>Tageteae</taxon>
        <taxon>Tagetes</taxon>
    </lineage>
</organism>
<dbReference type="Pfam" id="PF13899">
    <property type="entry name" value="Thioredoxin_7"/>
    <property type="match status" value="1"/>
</dbReference>
<evidence type="ECO:0000256" key="2">
    <source>
        <dbReference type="SAM" id="MobiDB-lite"/>
    </source>
</evidence>
<dbReference type="SMART" id="SM00594">
    <property type="entry name" value="UAS"/>
    <property type="match status" value="1"/>
</dbReference>
<keyword evidence="1" id="KW-0833">Ubl conjugation pathway</keyword>
<dbReference type="GO" id="GO:0005634">
    <property type="term" value="C:nucleus"/>
    <property type="evidence" value="ECO:0007669"/>
    <property type="project" value="TreeGrafter"/>
</dbReference>
<dbReference type="SUPFAM" id="SSF52833">
    <property type="entry name" value="Thioredoxin-like"/>
    <property type="match status" value="1"/>
</dbReference>
<dbReference type="InterPro" id="IPR036249">
    <property type="entry name" value="Thioredoxin-like_sf"/>
</dbReference>
<accession>A0AAD8K897</accession>
<gene>
    <name evidence="4" type="ORF">QVD17_32110</name>
</gene>
<evidence type="ECO:0000313" key="4">
    <source>
        <dbReference type="EMBL" id="KAK1416321.1"/>
    </source>
</evidence>
<protein>
    <recommendedName>
        <fullName evidence="3">UBX domain-containing protein</fullName>
    </recommendedName>
</protein>